<feature type="region of interest" description="Disordered" evidence="1">
    <location>
        <begin position="244"/>
        <end position="285"/>
    </location>
</feature>
<proteinExistence type="predicted"/>
<reference evidence="2 3" key="1">
    <citation type="submission" date="2024-09" db="EMBL/GenBank/DDBJ databases">
        <title>Itraconazole resistance in Madurella fahalii resulting from another homologue of gene encoding cytochrome P450 14-alpha sterol demethylase (CYP51).</title>
        <authorList>
            <person name="Yoshioka I."/>
            <person name="Fahal A.H."/>
            <person name="Kaneko S."/>
            <person name="Yaguchi T."/>
        </authorList>
    </citation>
    <scope>NUCLEOTIDE SEQUENCE [LARGE SCALE GENOMIC DNA]</scope>
    <source>
        <strain evidence="2 3">IFM 68171</strain>
    </source>
</reference>
<accession>A0ABQ0GMT4</accession>
<name>A0ABQ0GMT4_9PEZI</name>
<gene>
    <name evidence="2" type="ORF">MFIFM68171_09065</name>
</gene>
<protein>
    <submittedName>
        <fullName evidence="2">Developmental regulator</fullName>
    </submittedName>
</protein>
<dbReference type="RefSeq" id="XP_070920585.1">
    <property type="nucleotide sequence ID" value="XM_071064484.1"/>
</dbReference>
<evidence type="ECO:0000313" key="2">
    <source>
        <dbReference type="EMBL" id="GAB1318855.1"/>
    </source>
</evidence>
<evidence type="ECO:0000313" key="3">
    <source>
        <dbReference type="Proteomes" id="UP001628179"/>
    </source>
</evidence>
<feature type="region of interest" description="Disordered" evidence="1">
    <location>
        <begin position="308"/>
        <end position="394"/>
    </location>
</feature>
<organism evidence="2 3">
    <name type="scientific">Madurella fahalii</name>
    <dbReference type="NCBI Taxonomy" id="1157608"/>
    <lineage>
        <taxon>Eukaryota</taxon>
        <taxon>Fungi</taxon>
        <taxon>Dikarya</taxon>
        <taxon>Ascomycota</taxon>
        <taxon>Pezizomycotina</taxon>
        <taxon>Sordariomycetes</taxon>
        <taxon>Sordariomycetidae</taxon>
        <taxon>Sordariales</taxon>
        <taxon>Sordariales incertae sedis</taxon>
        <taxon>Madurella</taxon>
    </lineage>
</organism>
<dbReference type="GeneID" id="98179807"/>
<feature type="compositionally biased region" description="Pro residues" evidence="1">
    <location>
        <begin position="124"/>
        <end position="135"/>
    </location>
</feature>
<dbReference type="EMBL" id="BAAFSV010000005">
    <property type="protein sequence ID" value="GAB1318855.1"/>
    <property type="molecule type" value="Genomic_DNA"/>
</dbReference>
<dbReference type="Proteomes" id="UP001628179">
    <property type="component" value="Unassembled WGS sequence"/>
</dbReference>
<keyword evidence="3" id="KW-1185">Reference proteome</keyword>
<feature type="compositionally biased region" description="Low complexity" evidence="1">
    <location>
        <begin position="253"/>
        <end position="269"/>
    </location>
</feature>
<comment type="caution">
    <text evidence="2">The sequence shown here is derived from an EMBL/GenBank/DDBJ whole genome shotgun (WGS) entry which is preliminary data.</text>
</comment>
<sequence>MPTYLCHGFRWQRRSIRVYVIVQNLDDASPEWIIPARASRCILKSFYSLFDFIPYCAPVRGAYTPSQDDGSDDGSYILHSNYTTATAASDTSRNRSLSRGRSRSQSLSQGHSRSQSRAQQQQQQPPPLPPLPADPPRSATPDDDFSSQSWSAVKLLEEYDPHDLTAVSRPYAYVADYAVRIDLSCSIADEIARYEKQQQQFQQQSYHPSDQKRKPTFLEQLRDQLQRGEEIRWYVVINDDEVRDASSPDYHVPRQQQQPSPLGQQPQIQWYYPPGRQPPTREQVEHHAQYMLQQRIFEGDDRQRIWDLGRKKERKRDRSREQSRGRRGAEYREPRPPIVPDKDYLPPLPTGTTVPLRPKMSLDAGLGRPKTPGGKAGGLRRLFGRNKVDVGYSP</sequence>
<evidence type="ECO:0000256" key="1">
    <source>
        <dbReference type="SAM" id="MobiDB-lite"/>
    </source>
</evidence>
<feature type="compositionally biased region" description="Basic and acidic residues" evidence="1">
    <location>
        <begin position="308"/>
        <end position="344"/>
    </location>
</feature>
<feature type="compositionally biased region" description="Low complexity" evidence="1">
    <location>
        <begin position="103"/>
        <end position="123"/>
    </location>
</feature>
<feature type="region of interest" description="Disordered" evidence="1">
    <location>
        <begin position="87"/>
        <end position="147"/>
    </location>
</feature>